<gene>
    <name evidence="1" type="ORF">DFH07DRAFT_880918</name>
</gene>
<feature type="non-terminal residue" evidence="1">
    <location>
        <position position="188"/>
    </location>
</feature>
<sequence length="188" mass="21599">MGMHRPSPSLRVYERLVKVRYYQTSSRSSITITSRMMLPKHLISFDCGGIHRNRAQHTLSAEPHLKTRSRRRRIVSTLMPALLTERDHVDLSGMKNARLSFPRTVDRGVKFFYERGQFFTPFPPHARGFFYFGPRPGLPPLAASIRFRCTPTAHPSSFDDGYDLLRTDGLPWQWLPVQAAMSASPVLR</sequence>
<keyword evidence="2" id="KW-1185">Reference proteome</keyword>
<organism evidence="1 2">
    <name type="scientific">Mycena maculata</name>
    <dbReference type="NCBI Taxonomy" id="230809"/>
    <lineage>
        <taxon>Eukaryota</taxon>
        <taxon>Fungi</taxon>
        <taxon>Dikarya</taxon>
        <taxon>Basidiomycota</taxon>
        <taxon>Agaricomycotina</taxon>
        <taxon>Agaricomycetes</taxon>
        <taxon>Agaricomycetidae</taxon>
        <taxon>Agaricales</taxon>
        <taxon>Marasmiineae</taxon>
        <taxon>Mycenaceae</taxon>
        <taxon>Mycena</taxon>
    </lineage>
</organism>
<protein>
    <submittedName>
        <fullName evidence="1">Uncharacterized protein</fullName>
    </submittedName>
</protein>
<evidence type="ECO:0000313" key="2">
    <source>
        <dbReference type="Proteomes" id="UP001215280"/>
    </source>
</evidence>
<comment type="caution">
    <text evidence="1">The sequence shown here is derived from an EMBL/GenBank/DDBJ whole genome shotgun (WGS) entry which is preliminary data.</text>
</comment>
<name>A0AAD7JLG3_9AGAR</name>
<dbReference type="AlphaFoldDB" id="A0AAD7JLG3"/>
<proteinExistence type="predicted"/>
<evidence type="ECO:0000313" key="1">
    <source>
        <dbReference type="EMBL" id="KAJ7767401.1"/>
    </source>
</evidence>
<reference evidence="1" key="1">
    <citation type="submission" date="2023-03" db="EMBL/GenBank/DDBJ databases">
        <title>Massive genome expansion in bonnet fungi (Mycena s.s.) driven by repeated elements and novel gene families across ecological guilds.</title>
        <authorList>
            <consortium name="Lawrence Berkeley National Laboratory"/>
            <person name="Harder C.B."/>
            <person name="Miyauchi S."/>
            <person name="Viragh M."/>
            <person name="Kuo A."/>
            <person name="Thoen E."/>
            <person name="Andreopoulos B."/>
            <person name="Lu D."/>
            <person name="Skrede I."/>
            <person name="Drula E."/>
            <person name="Henrissat B."/>
            <person name="Morin E."/>
            <person name="Kohler A."/>
            <person name="Barry K."/>
            <person name="LaButti K."/>
            <person name="Morin E."/>
            <person name="Salamov A."/>
            <person name="Lipzen A."/>
            <person name="Mereny Z."/>
            <person name="Hegedus B."/>
            <person name="Baldrian P."/>
            <person name="Stursova M."/>
            <person name="Weitz H."/>
            <person name="Taylor A."/>
            <person name="Grigoriev I.V."/>
            <person name="Nagy L.G."/>
            <person name="Martin F."/>
            <person name="Kauserud H."/>
        </authorList>
    </citation>
    <scope>NUCLEOTIDE SEQUENCE</scope>
    <source>
        <strain evidence="1">CBHHK188m</strain>
    </source>
</reference>
<accession>A0AAD7JLG3</accession>
<dbReference type="Proteomes" id="UP001215280">
    <property type="component" value="Unassembled WGS sequence"/>
</dbReference>
<dbReference type="EMBL" id="JARJLG010000030">
    <property type="protein sequence ID" value="KAJ7767401.1"/>
    <property type="molecule type" value="Genomic_DNA"/>
</dbReference>